<dbReference type="Proteomes" id="UP000814140">
    <property type="component" value="Unassembled WGS sequence"/>
</dbReference>
<dbReference type="EMBL" id="MU277214">
    <property type="protein sequence ID" value="KAI0061138.1"/>
    <property type="molecule type" value="Genomic_DNA"/>
</dbReference>
<organism evidence="1 2">
    <name type="scientific">Artomyces pyxidatus</name>
    <dbReference type="NCBI Taxonomy" id="48021"/>
    <lineage>
        <taxon>Eukaryota</taxon>
        <taxon>Fungi</taxon>
        <taxon>Dikarya</taxon>
        <taxon>Basidiomycota</taxon>
        <taxon>Agaricomycotina</taxon>
        <taxon>Agaricomycetes</taxon>
        <taxon>Russulales</taxon>
        <taxon>Auriscalpiaceae</taxon>
        <taxon>Artomyces</taxon>
    </lineage>
</organism>
<name>A0ACB8SXC1_9AGAM</name>
<reference evidence="1" key="1">
    <citation type="submission" date="2021-03" db="EMBL/GenBank/DDBJ databases">
        <authorList>
            <consortium name="DOE Joint Genome Institute"/>
            <person name="Ahrendt S."/>
            <person name="Looney B.P."/>
            <person name="Miyauchi S."/>
            <person name="Morin E."/>
            <person name="Drula E."/>
            <person name="Courty P.E."/>
            <person name="Chicoki N."/>
            <person name="Fauchery L."/>
            <person name="Kohler A."/>
            <person name="Kuo A."/>
            <person name="Labutti K."/>
            <person name="Pangilinan J."/>
            <person name="Lipzen A."/>
            <person name="Riley R."/>
            <person name="Andreopoulos W."/>
            <person name="He G."/>
            <person name="Johnson J."/>
            <person name="Barry K.W."/>
            <person name="Grigoriev I.V."/>
            <person name="Nagy L."/>
            <person name="Hibbett D."/>
            <person name="Henrissat B."/>
            <person name="Matheny P.B."/>
            <person name="Labbe J."/>
            <person name="Martin F."/>
        </authorList>
    </citation>
    <scope>NUCLEOTIDE SEQUENCE</scope>
    <source>
        <strain evidence="1">HHB10654</strain>
    </source>
</reference>
<keyword evidence="2" id="KW-1185">Reference proteome</keyword>
<evidence type="ECO:0000313" key="2">
    <source>
        <dbReference type="Proteomes" id="UP000814140"/>
    </source>
</evidence>
<proteinExistence type="predicted"/>
<sequence length="260" mass="28527">MARIQLPSFGELIASLPPHLREPFERIPTAVQPSLGPVHDPSEIRAPRPAYPARTSYYDPCRDPDGVHRPSASPASSRYLQVPTPQPSPARAAASPYPSPSGRHTPQSAAQIGRSPRRKADTPRKGAKCVRVDPAFWRRYFEMPAPGVVELRPLVPPIPNPEAGGPPISFTLHPMTDEEFVVGGRTVAHTGPRGRWDIPGSERRPMLVVACPLALEAVHNLRDRIQWTLEPLDPSWSRPGSAAPSPTLSPRRARQALRPM</sequence>
<comment type="caution">
    <text evidence="1">The sequence shown here is derived from an EMBL/GenBank/DDBJ whole genome shotgun (WGS) entry which is preliminary data.</text>
</comment>
<accession>A0ACB8SXC1</accession>
<gene>
    <name evidence="1" type="ORF">BV25DRAFT_797624</name>
</gene>
<reference evidence="1" key="2">
    <citation type="journal article" date="2022" name="New Phytol.">
        <title>Evolutionary transition to the ectomycorrhizal habit in the genomes of a hyperdiverse lineage of mushroom-forming fungi.</title>
        <authorList>
            <person name="Looney B."/>
            <person name="Miyauchi S."/>
            <person name="Morin E."/>
            <person name="Drula E."/>
            <person name="Courty P.E."/>
            <person name="Kohler A."/>
            <person name="Kuo A."/>
            <person name="LaButti K."/>
            <person name="Pangilinan J."/>
            <person name="Lipzen A."/>
            <person name="Riley R."/>
            <person name="Andreopoulos W."/>
            <person name="He G."/>
            <person name="Johnson J."/>
            <person name="Nolan M."/>
            <person name="Tritt A."/>
            <person name="Barry K.W."/>
            <person name="Grigoriev I.V."/>
            <person name="Nagy L.G."/>
            <person name="Hibbett D."/>
            <person name="Henrissat B."/>
            <person name="Matheny P.B."/>
            <person name="Labbe J."/>
            <person name="Martin F.M."/>
        </authorList>
    </citation>
    <scope>NUCLEOTIDE SEQUENCE</scope>
    <source>
        <strain evidence="1">HHB10654</strain>
    </source>
</reference>
<evidence type="ECO:0000313" key="1">
    <source>
        <dbReference type="EMBL" id="KAI0061138.1"/>
    </source>
</evidence>
<protein>
    <submittedName>
        <fullName evidence="1">Uncharacterized protein</fullName>
    </submittedName>
</protein>